<name>A0A2H4SKJ0_CORMI</name>
<comment type="cofactor">
    <cofactor evidence="1">
        <name>Zn(2+)</name>
        <dbReference type="ChEBI" id="CHEBI:29105"/>
    </cofactor>
</comment>
<sequence>MAATESPSLDVDRHIKYWKRCHGTFLPAPYTSNDSTRLTLACFIISSLDLLQSPLTPPERAAIRTWVLSLQHPDGGFCGSATHAPTGASAGDANLAATFFALVLLALAAVGTGSEKNEQNAFAGVRRKRLLRWLKRLQRNEDGAVAQMLWEGEPVGGHDVRNSYMAAGIRWMMRGDVQLGDGGWVEDLDIKRWTEFIAGTQTHDGGMGETTSHQESHGGYTFCALSALSLLSKPGSAGDRAKAADEHIPDRAQLLKFLAHRQFTYHAEEEMERDEDEENFVEKELAQLQLDGPPALVGCNGRWNKKADTCYFWWAAGALSLLGQESLLRREPARNYLTGITQHRIGGFGKTTGAPPDIYHSYLGLTALAVMGDPKLKPLHAELCCSVEVAACIAKARDGLLAAEKARAATNWENDGFW</sequence>
<evidence type="ECO:0000256" key="1">
    <source>
        <dbReference type="ARBA" id="ARBA00001947"/>
    </source>
</evidence>
<keyword evidence="7" id="KW-0862">Zinc</keyword>
<evidence type="ECO:0000313" key="10">
    <source>
        <dbReference type="Proteomes" id="UP000323067"/>
    </source>
</evidence>
<gene>
    <name evidence="9" type="ORF">A9K55_008065</name>
</gene>
<keyword evidence="4 9" id="KW-0808">Transferase</keyword>
<organism evidence="9 10">
    <name type="scientific">Cordyceps militaris</name>
    <name type="common">Caterpillar fungus</name>
    <name type="synonym">Clavaria militaris</name>
    <dbReference type="NCBI Taxonomy" id="73501"/>
    <lineage>
        <taxon>Eukaryota</taxon>
        <taxon>Fungi</taxon>
        <taxon>Dikarya</taxon>
        <taxon>Ascomycota</taxon>
        <taxon>Pezizomycotina</taxon>
        <taxon>Sordariomycetes</taxon>
        <taxon>Hypocreomycetidae</taxon>
        <taxon>Hypocreales</taxon>
        <taxon>Cordycipitaceae</taxon>
        <taxon>Cordyceps</taxon>
    </lineage>
</organism>
<protein>
    <submittedName>
        <fullName evidence="9">Geranylgeranyl transferase beta</fullName>
    </submittedName>
</protein>
<keyword evidence="3" id="KW-0637">Prenyltransferase</keyword>
<dbReference type="InterPro" id="IPR045089">
    <property type="entry name" value="PGGT1B-like"/>
</dbReference>
<dbReference type="InterPro" id="IPR001330">
    <property type="entry name" value="Prenyltrans"/>
</dbReference>
<dbReference type="GO" id="GO:0005953">
    <property type="term" value="C:CAAX-protein geranylgeranyltransferase complex"/>
    <property type="evidence" value="ECO:0007669"/>
    <property type="project" value="TreeGrafter"/>
</dbReference>
<proteinExistence type="inferred from homology"/>
<evidence type="ECO:0000256" key="6">
    <source>
        <dbReference type="ARBA" id="ARBA00022737"/>
    </source>
</evidence>
<accession>A0A2H4SKJ0</accession>
<dbReference type="VEuPathDB" id="FungiDB:A9K55_008065"/>
<keyword evidence="6" id="KW-0677">Repeat</keyword>
<comment type="similarity">
    <text evidence="2">Belongs to the protein prenyltransferase subunit beta family.</text>
</comment>
<dbReference type="OrthoDB" id="24893at2759"/>
<dbReference type="VEuPathDB" id="FungiDB:CCM_06843"/>
<reference evidence="9 10" key="1">
    <citation type="journal article" date="2017" name="BMC Genomics">
        <title>Chromosome level assembly and secondary metabolite potential of the parasitic fungus Cordyceps militaris.</title>
        <authorList>
            <person name="Kramer G.J."/>
            <person name="Nodwell J.R."/>
        </authorList>
    </citation>
    <scope>NUCLEOTIDE SEQUENCE [LARGE SCALE GENOMIC DNA]</scope>
    <source>
        <strain evidence="9 10">ATCC 34164</strain>
    </source>
</reference>
<dbReference type="GO" id="GO:0046872">
    <property type="term" value="F:metal ion binding"/>
    <property type="evidence" value="ECO:0007669"/>
    <property type="project" value="UniProtKB-KW"/>
</dbReference>
<dbReference type="PANTHER" id="PTHR11774">
    <property type="entry name" value="GERANYLGERANYL TRANSFERASE TYPE BETA SUBUNIT"/>
    <property type="match status" value="1"/>
</dbReference>
<dbReference type="InterPro" id="IPR008930">
    <property type="entry name" value="Terpenoid_cyclase/PrenylTrfase"/>
</dbReference>
<evidence type="ECO:0000256" key="3">
    <source>
        <dbReference type="ARBA" id="ARBA00022602"/>
    </source>
</evidence>
<dbReference type="Proteomes" id="UP000323067">
    <property type="component" value="Chromosome vii"/>
</dbReference>
<dbReference type="Pfam" id="PF00432">
    <property type="entry name" value="Prenyltrans"/>
    <property type="match status" value="1"/>
</dbReference>
<evidence type="ECO:0000313" key="9">
    <source>
        <dbReference type="EMBL" id="ATY63610.1"/>
    </source>
</evidence>
<keyword evidence="5" id="KW-0479">Metal-binding</keyword>
<feature type="domain" description="Prenyltransferase alpha-alpha toroid" evidence="8">
    <location>
        <begin position="9"/>
        <end position="384"/>
    </location>
</feature>
<dbReference type="PANTHER" id="PTHR11774:SF4">
    <property type="entry name" value="GERANYLGERANYL TRANSFERASE TYPE-1 SUBUNIT BETA"/>
    <property type="match status" value="1"/>
</dbReference>
<dbReference type="EMBL" id="CP023324">
    <property type="protein sequence ID" value="ATY63610.1"/>
    <property type="molecule type" value="Genomic_DNA"/>
</dbReference>
<evidence type="ECO:0000256" key="7">
    <source>
        <dbReference type="ARBA" id="ARBA00022833"/>
    </source>
</evidence>
<evidence type="ECO:0000256" key="4">
    <source>
        <dbReference type="ARBA" id="ARBA00022679"/>
    </source>
</evidence>
<dbReference type="AlphaFoldDB" id="A0A2H4SKJ0"/>
<evidence type="ECO:0000256" key="2">
    <source>
        <dbReference type="ARBA" id="ARBA00010497"/>
    </source>
</evidence>
<dbReference type="GO" id="GO:0004662">
    <property type="term" value="F:CAAX-protein geranylgeranyltransferase activity"/>
    <property type="evidence" value="ECO:0007669"/>
    <property type="project" value="TreeGrafter"/>
</dbReference>
<evidence type="ECO:0000259" key="8">
    <source>
        <dbReference type="Pfam" id="PF00432"/>
    </source>
</evidence>
<dbReference type="Gene3D" id="1.50.10.20">
    <property type="match status" value="1"/>
</dbReference>
<dbReference type="SUPFAM" id="SSF48239">
    <property type="entry name" value="Terpenoid cyclases/Protein prenyltransferases"/>
    <property type="match status" value="1"/>
</dbReference>
<evidence type="ECO:0000256" key="5">
    <source>
        <dbReference type="ARBA" id="ARBA00022723"/>
    </source>
</evidence>